<gene>
    <name evidence="11" type="ORF">SAMN04487820_101326</name>
</gene>
<evidence type="ECO:0000256" key="6">
    <source>
        <dbReference type="ARBA" id="ARBA00022777"/>
    </source>
</evidence>
<sequence length="174" mass="19107">MTATCLVVMGVSGAGKSTVAQLLAQQLDRPSAEADEFHPEANIAKMTAGVPLTDEDRMPWLWRIRDWITRHATSGTNTIVTCSSLKRTYRDVLRQARANVRFLHLSGSAETIEGRLTSRSGHFMPSSLLRSQFDDLEPLHPDEAGLTVDIVDTPQDIVRQTLAALDPGTCHAAR</sequence>
<dbReference type="NCBIfam" id="TIGR01313">
    <property type="entry name" value="therm_gnt_kin"/>
    <property type="match status" value="1"/>
</dbReference>
<evidence type="ECO:0000256" key="10">
    <source>
        <dbReference type="RuleBase" id="RU363066"/>
    </source>
</evidence>
<evidence type="ECO:0000256" key="5">
    <source>
        <dbReference type="ARBA" id="ARBA00022741"/>
    </source>
</evidence>
<evidence type="ECO:0000256" key="9">
    <source>
        <dbReference type="ARBA" id="ARBA00048090"/>
    </source>
</evidence>
<keyword evidence="4 10" id="KW-0808">Transferase</keyword>
<dbReference type="GO" id="GO:0046316">
    <property type="term" value="F:gluconokinase activity"/>
    <property type="evidence" value="ECO:0007669"/>
    <property type="project" value="UniProtKB-EC"/>
</dbReference>
<keyword evidence="7 10" id="KW-0067">ATP-binding</keyword>
<dbReference type="AlphaFoldDB" id="A0A1G8VUB0"/>
<evidence type="ECO:0000313" key="11">
    <source>
        <dbReference type="EMBL" id="SDJ69427.1"/>
    </source>
</evidence>
<protein>
    <recommendedName>
        <fullName evidence="3 10">Gluconokinase</fullName>
        <ecNumber evidence="3 10">2.7.1.12</ecNumber>
    </recommendedName>
</protein>
<dbReference type="InterPro" id="IPR027417">
    <property type="entry name" value="P-loop_NTPase"/>
</dbReference>
<evidence type="ECO:0000256" key="1">
    <source>
        <dbReference type="ARBA" id="ARBA00004761"/>
    </source>
</evidence>
<dbReference type="RefSeq" id="WP_092625624.1">
    <property type="nucleotide sequence ID" value="NZ_FNFM01000001.1"/>
</dbReference>
<comment type="catalytic activity">
    <reaction evidence="9 10">
        <text>D-gluconate + ATP = 6-phospho-D-gluconate + ADP + H(+)</text>
        <dbReference type="Rhea" id="RHEA:19433"/>
        <dbReference type="ChEBI" id="CHEBI:15378"/>
        <dbReference type="ChEBI" id="CHEBI:18391"/>
        <dbReference type="ChEBI" id="CHEBI:30616"/>
        <dbReference type="ChEBI" id="CHEBI:58759"/>
        <dbReference type="ChEBI" id="CHEBI:456216"/>
        <dbReference type="EC" id="2.7.1.12"/>
    </reaction>
</comment>
<evidence type="ECO:0000256" key="3">
    <source>
        <dbReference type="ARBA" id="ARBA00012054"/>
    </source>
</evidence>
<evidence type="ECO:0000313" key="12">
    <source>
        <dbReference type="Proteomes" id="UP000199213"/>
    </source>
</evidence>
<dbReference type="OrthoDB" id="9795716at2"/>
<dbReference type="InterPro" id="IPR006001">
    <property type="entry name" value="Therm_gnt_kin"/>
</dbReference>
<evidence type="ECO:0000256" key="8">
    <source>
        <dbReference type="ARBA" id="ARBA00023064"/>
    </source>
</evidence>
<reference evidence="12" key="1">
    <citation type="submission" date="2016-10" db="EMBL/GenBank/DDBJ databases">
        <authorList>
            <person name="Varghese N."/>
            <person name="Submissions S."/>
        </authorList>
    </citation>
    <scope>NUCLEOTIDE SEQUENCE [LARGE SCALE GENOMIC DNA]</scope>
    <source>
        <strain evidence="12">DSM 45460</strain>
    </source>
</reference>
<keyword evidence="5 10" id="KW-0547">Nucleotide-binding</keyword>
<evidence type="ECO:0000256" key="2">
    <source>
        <dbReference type="ARBA" id="ARBA00008420"/>
    </source>
</evidence>
<dbReference type="GO" id="GO:0005524">
    <property type="term" value="F:ATP binding"/>
    <property type="evidence" value="ECO:0007669"/>
    <property type="project" value="UniProtKB-KW"/>
</dbReference>
<dbReference type="Gene3D" id="3.40.50.300">
    <property type="entry name" value="P-loop containing nucleotide triphosphate hydrolases"/>
    <property type="match status" value="1"/>
</dbReference>
<accession>A0A1G8VUB0</accession>
<comment type="pathway">
    <text evidence="1">Carbohydrate acid metabolism.</text>
</comment>
<dbReference type="EMBL" id="FNFM01000001">
    <property type="protein sequence ID" value="SDJ69427.1"/>
    <property type="molecule type" value="Genomic_DNA"/>
</dbReference>
<dbReference type="SUPFAM" id="SSF52540">
    <property type="entry name" value="P-loop containing nucleoside triphosphate hydrolases"/>
    <property type="match status" value="1"/>
</dbReference>
<name>A0A1G8VUB0_ACTMZ</name>
<dbReference type="FunFam" id="3.40.50.300:FF:000522">
    <property type="entry name" value="Gluconokinase"/>
    <property type="match status" value="1"/>
</dbReference>
<dbReference type="Proteomes" id="UP000199213">
    <property type="component" value="Unassembled WGS sequence"/>
</dbReference>
<evidence type="ECO:0000256" key="7">
    <source>
        <dbReference type="ARBA" id="ARBA00022840"/>
    </source>
</evidence>
<evidence type="ECO:0000256" key="4">
    <source>
        <dbReference type="ARBA" id="ARBA00022679"/>
    </source>
</evidence>
<organism evidence="11 12">
    <name type="scientific">Actinopolyspora mzabensis</name>
    <dbReference type="NCBI Taxonomy" id="995066"/>
    <lineage>
        <taxon>Bacteria</taxon>
        <taxon>Bacillati</taxon>
        <taxon>Actinomycetota</taxon>
        <taxon>Actinomycetes</taxon>
        <taxon>Actinopolysporales</taxon>
        <taxon>Actinopolysporaceae</taxon>
        <taxon>Actinopolyspora</taxon>
    </lineage>
</organism>
<dbReference type="GO" id="GO:0019521">
    <property type="term" value="P:D-gluconate metabolic process"/>
    <property type="evidence" value="ECO:0007669"/>
    <property type="project" value="UniProtKB-KW"/>
</dbReference>
<dbReference type="EC" id="2.7.1.12" evidence="3 10"/>
<keyword evidence="12" id="KW-1185">Reference proteome</keyword>
<comment type="similarity">
    <text evidence="2 10">Belongs to the gluconokinase GntK/GntV family.</text>
</comment>
<dbReference type="PANTHER" id="PTHR43442:SF3">
    <property type="entry name" value="GLUCONOKINASE-RELATED"/>
    <property type="match status" value="1"/>
</dbReference>
<keyword evidence="6 10" id="KW-0418">Kinase</keyword>
<keyword evidence="8" id="KW-0311">Gluconate utilization</keyword>
<proteinExistence type="inferred from homology"/>
<dbReference type="CDD" id="cd02021">
    <property type="entry name" value="GntK"/>
    <property type="match status" value="1"/>
</dbReference>
<dbReference type="GO" id="GO:0005737">
    <property type="term" value="C:cytoplasm"/>
    <property type="evidence" value="ECO:0007669"/>
    <property type="project" value="TreeGrafter"/>
</dbReference>
<dbReference type="Pfam" id="PF13671">
    <property type="entry name" value="AAA_33"/>
    <property type="match status" value="1"/>
</dbReference>
<dbReference type="PANTHER" id="PTHR43442">
    <property type="entry name" value="GLUCONOKINASE-RELATED"/>
    <property type="match status" value="1"/>
</dbReference>